<dbReference type="Pfam" id="PF25209">
    <property type="entry name" value="Phage_capsid_4"/>
    <property type="match status" value="1"/>
</dbReference>
<comment type="caution">
    <text evidence="2">The sequence shown here is derived from an EMBL/GenBank/DDBJ whole genome shotgun (WGS) entry which is preliminary data.</text>
</comment>
<dbReference type="RefSeq" id="WP_184302980.1">
    <property type="nucleotide sequence ID" value="NZ_JACHXU010000003.1"/>
</dbReference>
<protein>
    <recommendedName>
        <fullName evidence="4">Mu-like prophage major head subunit gpT</fullName>
    </recommendedName>
</protein>
<feature type="compositionally biased region" description="Acidic residues" evidence="1">
    <location>
        <begin position="200"/>
        <end position="220"/>
    </location>
</feature>
<feature type="compositionally biased region" description="Basic and acidic residues" evidence="1">
    <location>
        <begin position="232"/>
        <end position="246"/>
    </location>
</feature>
<evidence type="ECO:0008006" key="4">
    <source>
        <dbReference type="Google" id="ProtNLM"/>
    </source>
</evidence>
<proteinExistence type="predicted"/>
<dbReference type="AlphaFoldDB" id="A0A7W5DWH5"/>
<name>A0A7W5DWH5_9BACT</name>
<feature type="region of interest" description="Disordered" evidence="1">
    <location>
        <begin position="197"/>
        <end position="246"/>
    </location>
</feature>
<reference evidence="2 3" key="1">
    <citation type="submission" date="2020-08" db="EMBL/GenBank/DDBJ databases">
        <title>Genomic Encyclopedia of Type Strains, Phase III (KMG-III): the genomes of soil and plant-associated and newly described type strains.</title>
        <authorList>
            <person name="Whitman W."/>
        </authorList>
    </citation>
    <scope>NUCLEOTIDE SEQUENCE [LARGE SCALE GENOMIC DNA]</scope>
    <source>
        <strain evidence="2 3">CECT 8075</strain>
    </source>
</reference>
<dbReference type="Proteomes" id="UP000536179">
    <property type="component" value="Unassembled WGS sequence"/>
</dbReference>
<organism evidence="2 3">
    <name type="scientific">Aporhodopirellula rubra</name>
    <dbReference type="NCBI Taxonomy" id="980271"/>
    <lineage>
        <taxon>Bacteria</taxon>
        <taxon>Pseudomonadati</taxon>
        <taxon>Planctomycetota</taxon>
        <taxon>Planctomycetia</taxon>
        <taxon>Pirellulales</taxon>
        <taxon>Pirellulaceae</taxon>
        <taxon>Aporhodopirellula</taxon>
    </lineage>
</organism>
<evidence type="ECO:0000313" key="3">
    <source>
        <dbReference type="Proteomes" id="UP000536179"/>
    </source>
</evidence>
<evidence type="ECO:0000256" key="1">
    <source>
        <dbReference type="SAM" id="MobiDB-lite"/>
    </source>
</evidence>
<accession>A0A7W5DWH5</accession>
<evidence type="ECO:0000313" key="2">
    <source>
        <dbReference type="EMBL" id="MBB3205444.1"/>
    </source>
</evidence>
<gene>
    <name evidence="2" type="ORF">FHS27_001244</name>
</gene>
<dbReference type="EMBL" id="JACHXU010000003">
    <property type="protein sequence ID" value="MBB3205444.1"/>
    <property type="molecule type" value="Genomic_DNA"/>
</dbReference>
<sequence>MPKSLKDNKPIEAEAESVPSSLRIVCDDAATIQLAAADEPIEGEDKPALRKFSMTAYTGGAMRLGGWPYPVVVDLAGMRVTRKSRPILKDHDRGSIVGHTDDITINDKSLVVAGVISGVGTTAQEVIATSENGFPWQASLGASADKVVFIPEGKIAQANGREQKGPVYIARKSTLGEVSFVALGADDNTEARVAAGNYADVEDPGNEPEETDTDPTDDLEPVNASLNMSTKPKTETKPAEKSPVDEMRAEAAAESRRISGIRKLCTEKHPDIEADAIEQGWSITKTELAVLRSERPKAPEQTQNSPRHDRVVLEAAACLSVGIEEKVLLASYGEKTLNAADPFRHIGLRELVAECARSEGIDVPRVFGDGTATIRAGFSSMSLPSIMENVMNKTLLAAYQNTPIAAFDLCSVGTVTDFKEVARYRLLGTGGFEQVAPDGELKHGKLSEQKYSNKADTYGQILTLTRHDIINDDLSAFMDIPRQMGRSGAESIDDLFFTLLLKNAGFFSSANANLLQGADTKFGPDALTVAKTTFRKQKAGPGGKPKDQKPINIRPEYLVVPVELETEAELLMGSSQLMIDAQGSPTKIPVDNPHRNKYRIISTPHLSDSYYPGASAAAWYLFANPNVLPAFEIVFLNGRRTPIIERVEMPPNTLGMGFRSYIDFGVNSQDHRAAVKVAGE</sequence>
<keyword evidence="3" id="KW-1185">Reference proteome</keyword>